<evidence type="ECO:0000256" key="7">
    <source>
        <dbReference type="ARBA" id="ARBA00023157"/>
    </source>
</evidence>
<evidence type="ECO:0000256" key="6">
    <source>
        <dbReference type="ARBA" id="ARBA00023136"/>
    </source>
</evidence>
<feature type="domain" description="G-protein coupled receptors family 1 profile" evidence="12">
    <location>
        <begin position="43"/>
        <end position="381"/>
    </location>
</feature>
<evidence type="ECO:0000256" key="11">
    <source>
        <dbReference type="SAM" id="Phobius"/>
    </source>
</evidence>
<name>A0A177B9U0_9BILA</name>
<dbReference type="GO" id="GO:0004993">
    <property type="term" value="F:G protein-coupled serotonin receptor activity"/>
    <property type="evidence" value="ECO:0007669"/>
    <property type="project" value="UniProtKB-ARBA"/>
</dbReference>
<evidence type="ECO:0000256" key="3">
    <source>
        <dbReference type="ARBA" id="ARBA00022692"/>
    </source>
</evidence>
<dbReference type="PRINTS" id="PR00237">
    <property type="entry name" value="GPCRRHODOPSN"/>
</dbReference>
<dbReference type="EMBL" id="LWCA01000089">
    <property type="protein sequence ID" value="OAF71006.1"/>
    <property type="molecule type" value="Genomic_DNA"/>
</dbReference>
<dbReference type="PANTHER" id="PTHR24248">
    <property type="entry name" value="ADRENERGIC RECEPTOR-RELATED G-PROTEIN COUPLED RECEPTOR"/>
    <property type="match status" value="1"/>
</dbReference>
<feature type="transmembrane region" description="Helical" evidence="11">
    <location>
        <begin position="28"/>
        <end position="51"/>
    </location>
</feature>
<keyword evidence="3 10" id="KW-0812">Transmembrane</keyword>
<evidence type="ECO:0000313" key="14">
    <source>
        <dbReference type="Proteomes" id="UP000078046"/>
    </source>
</evidence>
<feature type="transmembrane region" description="Helical" evidence="11">
    <location>
        <begin position="142"/>
        <end position="162"/>
    </location>
</feature>
<evidence type="ECO:0000256" key="8">
    <source>
        <dbReference type="ARBA" id="ARBA00023170"/>
    </source>
</evidence>
<dbReference type="SUPFAM" id="SSF81321">
    <property type="entry name" value="Family A G protein-coupled receptor-like"/>
    <property type="match status" value="1"/>
</dbReference>
<proteinExistence type="inferred from homology"/>
<reference evidence="13 14" key="1">
    <citation type="submission" date="2016-04" db="EMBL/GenBank/DDBJ databases">
        <title>The genome of Intoshia linei affirms orthonectids as highly simplified spiralians.</title>
        <authorList>
            <person name="Mikhailov K.V."/>
            <person name="Slusarev G.S."/>
            <person name="Nikitin M.A."/>
            <person name="Logacheva M.D."/>
            <person name="Penin A."/>
            <person name="Aleoshin V."/>
            <person name="Panchin Y.V."/>
        </authorList>
    </citation>
    <scope>NUCLEOTIDE SEQUENCE [LARGE SCALE GENOMIC DNA]</scope>
    <source>
        <strain evidence="13">Intl2013</strain>
        <tissue evidence="13">Whole animal</tissue>
    </source>
</reference>
<evidence type="ECO:0000256" key="1">
    <source>
        <dbReference type="ARBA" id="ARBA00004651"/>
    </source>
</evidence>
<dbReference type="Gene3D" id="1.20.1070.10">
    <property type="entry name" value="Rhodopsin 7-helix transmembrane proteins"/>
    <property type="match status" value="1"/>
</dbReference>
<gene>
    <name evidence="13" type="ORF">A3Q56_01233</name>
</gene>
<evidence type="ECO:0000259" key="12">
    <source>
        <dbReference type="PROSITE" id="PS50262"/>
    </source>
</evidence>
<accession>A0A177B9U0</accession>
<protein>
    <submittedName>
        <fullName evidence="13">D(2) dopamine receptor A</fullName>
    </submittedName>
</protein>
<comment type="subcellular location">
    <subcellularLocation>
        <location evidence="1">Cell membrane</location>
        <topology evidence="1">Multi-pass membrane protein</topology>
    </subcellularLocation>
</comment>
<dbReference type="InterPro" id="IPR017452">
    <property type="entry name" value="GPCR_Rhodpsn_7TM"/>
</dbReference>
<dbReference type="GO" id="GO:0005886">
    <property type="term" value="C:plasma membrane"/>
    <property type="evidence" value="ECO:0007669"/>
    <property type="project" value="UniProtKB-SubCell"/>
</dbReference>
<dbReference type="PROSITE" id="PS00237">
    <property type="entry name" value="G_PROTEIN_RECEP_F1_1"/>
    <property type="match status" value="1"/>
</dbReference>
<keyword evidence="6 11" id="KW-0472">Membrane</keyword>
<keyword evidence="7" id="KW-1015">Disulfide bond</keyword>
<dbReference type="PROSITE" id="PS50262">
    <property type="entry name" value="G_PROTEIN_RECEP_F1_2"/>
    <property type="match status" value="1"/>
</dbReference>
<dbReference type="GO" id="GO:0071880">
    <property type="term" value="P:adenylate cyclase-activating adrenergic receptor signaling pathway"/>
    <property type="evidence" value="ECO:0007669"/>
    <property type="project" value="TreeGrafter"/>
</dbReference>
<comment type="caution">
    <text evidence="13">The sequence shown here is derived from an EMBL/GenBank/DDBJ whole genome shotgun (WGS) entry which is preliminary data.</text>
</comment>
<keyword evidence="4 11" id="KW-1133">Transmembrane helix</keyword>
<feature type="transmembrane region" description="Helical" evidence="11">
    <location>
        <begin position="327"/>
        <end position="349"/>
    </location>
</feature>
<dbReference type="Proteomes" id="UP000078046">
    <property type="component" value="Unassembled WGS sequence"/>
</dbReference>
<feature type="transmembrane region" description="Helical" evidence="11">
    <location>
        <begin position="94"/>
        <end position="122"/>
    </location>
</feature>
<feature type="transmembrane region" description="Helical" evidence="11">
    <location>
        <begin position="361"/>
        <end position="384"/>
    </location>
</feature>
<evidence type="ECO:0000256" key="9">
    <source>
        <dbReference type="ARBA" id="ARBA00023224"/>
    </source>
</evidence>
<evidence type="ECO:0000256" key="2">
    <source>
        <dbReference type="ARBA" id="ARBA00022475"/>
    </source>
</evidence>
<dbReference type="PANTHER" id="PTHR24248:SF199">
    <property type="entry name" value="IP13425P-RELATED"/>
    <property type="match status" value="1"/>
</dbReference>
<evidence type="ECO:0000256" key="4">
    <source>
        <dbReference type="ARBA" id="ARBA00022989"/>
    </source>
</evidence>
<evidence type="ECO:0000313" key="13">
    <source>
        <dbReference type="EMBL" id="OAF71006.1"/>
    </source>
</evidence>
<dbReference type="Pfam" id="PF00001">
    <property type="entry name" value="7tm_1"/>
    <property type="match status" value="1"/>
</dbReference>
<feature type="transmembrane region" description="Helical" evidence="11">
    <location>
        <begin position="195"/>
        <end position="214"/>
    </location>
</feature>
<keyword evidence="8 10" id="KW-0675">Receptor</keyword>
<keyword evidence="5 10" id="KW-0297">G-protein coupled receptor</keyword>
<keyword evidence="14" id="KW-1185">Reference proteome</keyword>
<dbReference type="OrthoDB" id="5956310at2759"/>
<keyword evidence="9 10" id="KW-0807">Transducer</keyword>
<evidence type="ECO:0000256" key="10">
    <source>
        <dbReference type="RuleBase" id="RU000688"/>
    </source>
</evidence>
<dbReference type="AlphaFoldDB" id="A0A177B9U0"/>
<comment type="similarity">
    <text evidence="10">Belongs to the G-protein coupled receptor 1 family.</text>
</comment>
<sequence length="418" mass="47876">MELDCKNQTSSNNTLPFVMKYCITTTSFISIIIFVFICISIIGNIMIINTLNSKRRMKTVRNHIIMSLVVADIAVALVVMPLSLLNEISQSWFLGVYFCAFWLSIDVIVCTSSILHLMFLALDRYWSITNVQYTKSRPIKKIITMISASWALAVLIAVPIYIDLFNGKLNSRLIASSQCIISSGLLFTIYSTGGAFFLPVIIMIILYIKIFIVARKCIRKLNTKCNSIHTKSKIHKKYTSMELNSTNKENSLSVNHQIKKASTFATSITYMSYARLDRKRNSVNPWVRIRHVLVNFKIKSCNKNTPNVVRISTFLKKAQKRESKARLTLLIISTVFLVCWTPFFMLALISGVCAKCKIPEIIYSIFLWLGYLNSMMNPIIFAICNEEYRTSFKIQLKKLNCLSKKCILYHKKLNIFNS</sequence>
<dbReference type="InterPro" id="IPR000276">
    <property type="entry name" value="GPCR_Rhodpsn"/>
</dbReference>
<evidence type="ECO:0000256" key="5">
    <source>
        <dbReference type="ARBA" id="ARBA00023040"/>
    </source>
</evidence>
<organism evidence="13 14">
    <name type="scientific">Intoshia linei</name>
    <dbReference type="NCBI Taxonomy" id="1819745"/>
    <lineage>
        <taxon>Eukaryota</taxon>
        <taxon>Metazoa</taxon>
        <taxon>Spiralia</taxon>
        <taxon>Lophotrochozoa</taxon>
        <taxon>Mesozoa</taxon>
        <taxon>Orthonectida</taxon>
        <taxon>Rhopaluridae</taxon>
        <taxon>Intoshia</taxon>
    </lineage>
</organism>
<keyword evidence="2" id="KW-1003">Cell membrane</keyword>
<dbReference type="GO" id="GO:0043410">
    <property type="term" value="P:positive regulation of MAPK cascade"/>
    <property type="evidence" value="ECO:0007669"/>
    <property type="project" value="TreeGrafter"/>
</dbReference>
<feature type="transmembrane region" description="Helical" evidence="11">
    <location>
        <begin position="63"/>
        <end position="82"/>
    </location>
</feature>